<dbReference type="Proteomes" id="UP000235392">
    <property type="component" value="Unassembled WGS sequence"/>
</dbReference>
<feature type="region of interest" description="Disordered" evidence="1">
    <location>
        <begin position="357"/>
        <end position="408"/>
    </location>
</feature>
<reference evidence="2 3" key="1">
    <citation type="submission" date="2017-11" db="EMBL/GenBank/DDBJ databases">
        <title>De novo assembly and phasing of dikaryotic genomes from two isolates of Puccinia coronata f. sp. avenae, the causal agent of oat crown rust.</title>
        <authorList>
            <person name="Miller M.E."/>
            <person name="Zhang Y."/>
            <person name="Omidvar V."/>
            <person name="Sperschneider J."/>
            <person name="Schwessinger B."/>
            <person name="Raley C."/>
            <person name="Palmer J.M."/>
            <person name="Garnica D."/>
            <person name="Upadhyaya N."/>
            <person name="Rathjen J."/>
            <person name="Taylor J.M."/>
            <person name="Park R.F."/>
            <person name="Dodds P.N."/>
            <person name="Hirsch C.D."/>
            <person name="Kianian S.F."/>
            <person name="Figueroa M."/>
        </authorList>
    </citation>
    <scope>NUCLEOTIDE SEQUENCE [LARGE SCALE GENOMIC DNA]</scope>
    <source>
        <strain evidence="2">12SD80</strain>
    </source>
</reference>
<gene>
    <name evidence="2" type="ORF">PCASD_17110</name>
</gene>
<sequence>MDNQLQQTPTNDELTAAAALLEQKRLAAVNYQEARRNQGGDRPPSLGTTTGAATPATGRRDTNPLEEILGALGNRPGKTHRRQDGPPEETPTTGNSEPTGGQNQSSTQASDREKDQFFLLRAAQKAMEHRADQEAEALLQLLAAMFPERQTPREPNTQQGTRDRTTTKEPPTTPKQPTTAPPELPEEGQIKEEGGVSFIVGAIPDHTYCGLPTFYNKNVKAMKGSIPLTIFDPVWQRQAAAHHSERKTVDRTSGDERCYTGLPAPGEWTQSYAQWSWNYQSFINSLQDVYTFKTFSDWFWVHKDCCNNIMRREGFCSGLRYDLAVRANVFQCDMVRSKTLCFPNVSLPRPEIQFETSAEAKQNKESSYIDNPYLPGGKKENFNSYTGAEKTNTQNKNNNNNGTNKNKP</sequence>
<evidence type="ECO:0000313" key="2">
    <source>
        <dbReference type="EMBL" id="PLW20647.1"/>
    </source>
</evidence>
<dbReference type="EMBL" id="PGCI01000695">
    <property type="protein sequence ID" value="PLW20647.1"/>
    <property type="molecule type" value="Genomic_DNA"/>
</dbReference>
<dbReference type="AlphaFoldDB" id="A0A2N5T570"/>
<name>A0A2N5T570_9BASI</name>
<comment type="caution">
    <text evidence="2">The sequence shown here is derived from an EMBL/GenBank/DDBJ whole genome shotgun (WGS) entry which is preliminary data.</text>
</comment>
<feature type="compositionally biased region" description="Pro residues" evidence="1">
    <location>
        <begin position="171"/>
        <end position="183"/>
    </location>
</feature>
<organism evidence="2 3">
    <name type="scientific">Puccinia coronata f. sp. avenae</name>
    <dbReference type="NCBI Taxonomy" id="200324"/>
    <lineage>
        <taxon>Eukaryota</taxon>
        <taxon>Fungi</taxon>
        <taxon>Dikarya</taxon>
        <taxon>Basidiomycota</taxon>
        <taxon>Pucciniomycotina</taxon>
        <taxon>Pucciniomycetes</taxon>
        <taxon>Pucciniales</taxon>
        <taxon>Pucciniaceae</taxon>
        <taxon>Puccinia</taxon>
    </lineage>
</organism>
<feature type="compositionally biased region" description="Low complexity" evidence="1">
    <location>
        <begin position="47"/>
        <end position="57"/>
    </location>
</feature>
<feature type="compositionally biased region" description="Polar residues" evidence="1">
    <location>
        <begin position="90"/>
        <end position="109"/>
    </location>
</feature>
<evidence type="ECO:0000313" key="3">
    <source>
        <dbReference type="Proteomes" id="UP000235392"/>
    </source>
</evidence>
<evidence type="ECO:0000256" key="1">
    <source>
        <dbReference type="SAM" id="MobiDB-lite"/>
    </source>
</evidence>
<feature type="compositionally biased region" description="Low complexity" evidence="1">
    <location>
        <begin position="390"/>
        <end position="408"/>
    </location>
</feature>
<accession>A0A2N5T570</accession>
<protein>
    <submittedName>
        <fullName evidence="2">Uncharacterized protein</fullName>
    </submittedName>
</protein>
<feature type="region of interest" description="Disordered" evidence="1">
    <location>
        <begin position="31"/>
        <end position="112"/>
    </location>
</feature>
<feature type="region of interest" description="Disordered" evidence="1">
    <location>
        <begin position="146"/>
        <end position="187"/>
    </location>
</feature>
<proteinExistence type="predicted"/>
<feature type="compositionally biased region" description="Polar residues" evidence="1">
    <location>
        <begin position="357"/>
        <end position="369"/>
    </location>
</feature>